<reference evidence="8" key="1">
    <citation type="submission" date="2017-09" db="EMBL/GenBank/DDBJ databases">
        <title>Depth-based differentiation of microbial function through sediment-hosted aquifers and enrichment of novel symbionts in the deep terrestrial subsurface.</title>
        <authorList>
            <person name="Probst A.J."/>
            <person name="Ladd B."/>
            <person name="Jarett J.K."/>
            <person name="Geller-Mcgrath D.E."/>
            <person name="Sieber C.M.K."/>
            <person name="Emerson J.B."/>
            <person name="Anantharaman K."/>
            <person name="Thomas B.C."/>
            <person name="Malmstrom R."/>
            <person name="Stieglmeier M."/>
            <person name="Klingl A."/>
            <person name="Woyke T."/>
            <person name="Ryan C.M."/>
            <person name="Banfield J.F."/>
        </authorList>
    </citation>
    <scope>NUCLEOTIDE SEQUENCE [LARGE SCALE GENOMIC DNA]</scope>
</reference>
<proteinExistence type="predicted"/>
<dbReference type="Proteomes" id="UP000230903">
    <property type="component" value="Unassembled WGS sequence"/>
</dbReference>
<gene>
    <name evidence="7" type="ORF">COU10_03655</name>
</gene>
<organism evidence="7 8">
    <name type="scientific">Candidatus Harrisonbacteria bacterium CG10_big_fil_rev_8_21_14_0_10_45_28</name>
    <dbReference type="NCBI Taxonomy" id="1974586"/>
    <lineage>
        <taxon>Bacteria</taxon>
        <taxon>Candidatus Harrisoniibacteriota</taxon>
    </lineage>
</organism>
<dbReference type="GO" id="GO:0016020">
    <property type="term" value="C:membrane"/>
    <property type="evidence" value="ECO:0007669"/>
    <property type="project" value="UniProtKB-SubCell"/>
</dbReference>
<evidence type="ECO:0000256" key="5">
    <source>
        <dbReference type="ARBA" id="ARBA00023136"/>
    </source>
</evidence>
<keyword evidence="2" id="KW-0813">Transport</keyword>
<dbReference type="EMBL" id="PFBC01000055">
    <property type="protein sequence ID" value="PIR87637.1"/>
    <property type="molecule type" value="Genomic_DNA"/>
</dbReference>
<evidence type="ECO:0000313" key="8">
    <source>
        <dbReference type="Proteomes" id="UP000230903"/>
    </source>
</evidence>
<dbReference type="Pfam" id="PF00213">
    <property type="entry name" value="OSCP"/>
    <property type="match status" value="1"/>
</dbReference>
<comment type="subcellular location">
    <subcellularLocation>
        <location evidence="1">Membrane</location>
    </subcellularLocation>
</comment>
<keyword evidence="4" id="KW-0406">Ion transport</keyword>
<name>A0A2H0UMJ3_9BACT</name>
<evidence type="ECO:0000256" key="4">
    <source>
        <dbReference type="ARBA" id="ARBA00023065"/>
    </source>
</evidence>
<evidence type="ECO:0000256" key="2">
    <source>
        <dbReference type="ARBA" id="ARBA00022448"/>
    </source>
</evidence>
<evidence type="ECO:0000313" key="7">
    <source>
        <dbReference type="EMBL" id="PIR87637.1"/>
    </source>
</evidence>
<accession>A0A2H0UMJ3</accession>
<evidence type="ECO:0000256" key="6">
    <source>
        <dbReference type="ARBA" id="ARBA00023310"/>
    </source>
</evidence>
<dbReference type="InterPro" id="IPR000711">
    <property type="entry name" value="ATPase_OSCP/dsu"/>
</dbReference>
<sequence>MINAKQLARALQSMAKNEKSAEHVLDRFFSFVENYNLQGLLPNVLSELERVKKEDYKESALQVQSAHVLSSHDEKNIRGITGAQDAPLDFRLEKELLGGFRAKYKGVEYEGSFSRTVNKLEKELQV</sequence>
<comment type="caution">
    <text evidence="7">The sequence shown here is derived from an EMBL/GenBank/DDBJ whole genome shotgun (WGS) entry which is preliminary data.</text>
</comment>
<dbReference type="AlphaFoldDB" id="A0A2H0UMJ3"/>
<evidence type="ECO:0000256" key="3">
    <source>
        <dbReference type="ARBA" id="ARBA00022781"/>
    </source>
</evidence>
<dbReference type="GO" id="GO:0046933">
    <property type="term" value="F:proton-transporting ATP synthase activity, rotational mechanism"/>
    <property type="evidence" value="ECO:0007669"/>
    <property type="project" value="InterPro"/>
</dbReference>
<keyword evidence="6" id="KW-0066">ATP synthesis</keyword>
<evidence type="ECO:0000256" key="1">
    <source>
        <dbReference type="ARBA" id="ARBA00004370"/>
    </source>
</evidence>
<protein>
    <submittedName>
        <fullName evidence="7">Uncharacterized protein</fullName>
    </submittedName>
</protein>
<keyword evidence="5" id="KW-0472">Membrane</keyword>
<keyword evidence="3" id="KW-0375">Hydrogen ion transport</keyword>